<evidence type="ECO:0000256" key="5">
    <source>
        <dbReference type="ARBA" id="ARBA00023284"/>
    </source>
</evidence>
<evidence type="ECO:0000259" key="6">
    <source>
        <dbReference type="PROSITE" id="PS51352"/>
    </source>
</evidence>
<reference evidence="7 8" key="1">
    <citation type="submission" date="2018-08" db="EMBL/GenBank/DDBJ databases">
        <title>Sequencing the genomes of 1000 actinobacteria strains.</title>
        <authorList>
            <person name="Klenk H.-P."/>
        </authorList>
    </citation>
    <scope>NUCLEOTIDE SEQUENCE [LARGE SCALE GENOMIC DNA]</scope>
    <source>
        <strain evidence="7 8">DSM 43927</strain>
    </source>
</reference>
<dbReference type="GO" id="GO:0030313">
    <property type="term" value="C:cell envelope"/>
    <property type="evidence" value="ECO:0007669"/>
    <property type="project" value="UniProtKB-SubCell"/>
</dbReference>
<dbReference type="PANTHER" id="PTHR42852">
    <property type="entry name" value="THIOL:DISULFIDE INTERCHANGE PROTEIN DSBE"/>
    <property type="match status" value="1"/>
</dbReference>
<dbReference type="AlphaFoldDB" id="A0A3D9SQG8"/>
<dbReference type="Pfam" id="PF00578">
    <property type="entry name" value="AhpC-TSA"/>
    <property type="match status" value="1"/>
</dbReference>
<keyword evidence="3" id="KW-0735">Signal-anchor</keyword>
<dbReference type="OrthoDB" id="9796554at2"/>
<dbReference type="GO" id="GO:0016491">
    <property type="term" value="F:oxidoreductase activity"/>
    <property type="evidence" value="ECO:0007669"/>
    <property type="project" value="InterPro"/>
</dbReference>
<gene>
    <name evidence="7" type="ORF">DFJ69_3498</name>
</gene>
<dbReference type="RefSeq" id="WP_116023527.1">
    <property type="nucleotide sequence ID" value="NZ_QTTT01000001.1"/>
</dbReference>
<dbReference type="Proteomes" id="UP000256661">
    <property type="component" value="Unassembled WGS sequence"/>
</dbReference>
<sequence>MPRVTVAVVGAAVACALLAGCAGDSRANGGENRFIAGDGTARFTEAAERKAPLSVEGTTLDDKPLKLADLRGKVVVVNFWASWCAPCRGEAPTLQKLSTEHRPQGVEFVGIDVKDSKDQAKAMERTFEITYPSLFDGDARLTLAFREIPPNAIPSTLILDRAGRVAVRIIGPVTYSKLNPLINKIAAEK</sequence>
<dbReference type="InterPro" id="IPR000866">
    <property type="entry name" value="AhpC/TSA"/>
</dbReference>
<dbReference type="EMBL" id="QTTT01000001">
    <property type="protein sequence ID" value="REE98018.1"/>
    <property type="molecule type" value="Genomic_DNA"/>
</dbReference>
<protein>
    <submittedName>
        <fullName evidence="7">Thiol-disulfide isomerase/thioredoxin</fullName>
    </submittedName>
</protein>
<organism evidence="7 8">
    <name type="scientific">Thermomonospora umbrina</name>
    <dbReference type="NCBI Taxonomy" id="111806"/>
    <lineage>
        <taxon>Bacteria</taxon>
        <taxon>Bacillati</taxon>
        <taxon>Actinomycetota</taxon>
        <taxon>Actinomycetes</taxon>
        <taxon>Streptosporangiales</taxon>
        <taxon>Thermomonosporaceae</taxon>
        <taxon>Thermomonospora</taxon>
    </lineage>
</organism>
<dbReference type="GO" id="GO:0016853">
    <property type="term" value="F:isomerase activity"/>
    <property type="evidence" value="ECO:0007669"/>
    <property type="project" value="UniProtKB-KW"/>
</dbReference>
<evidence type="ECO:0000256" key="1">
    <source>
        <dbReference type="ARBA" id="ARBA00004196"/>
    </source>
</evidence>
<dbReference type="InterPro" id="IPR050553">
    <property type="entry name" value="Thioredoxin_ResA/DsbE_sf"/>
</dbReference>
<comment type="subcellular location">
    <subcellularLocation>
        <location evidence="1">Cell envelope</location>
    </subcellularLocation>
</comment>
<dbReference type="GO" id="GO:0017004">
    <property type="term" value="P:cytochrome complex assembly"/>
    <property type="evidence" value="ECO:0007669"/>
    <property type="project" value="UniProtKB-KW"/>
</dbReference>
<feature type="domain" description="Thioredoxin" evidence="6">
    <location>
        <begin position="45"/>
        <end position="187"/>
    </location>
</feature>
<name>A0A3D9SQG8_9ACTN</name>
<comment type="caution">
    <text evidence="7">The sequence shown here is derived from an EMBL/GenBank/DDBJ whole genome shotgun (WGS) entry which is preliminary data.</text>
</comment>
<dbReference type="InterPro" id="IPR013766">
    <property type="entry name" value="Thioredoxin_domain"/>
</dbReference>
<dbReference type="Gene3D" id="3.40.30.10">
    <property type="entry name" value="Glutaredoxin"/>
    <property type="match status" value="1"/>
</dbReference>
<dbReference type="SUPFAM" id="SSF52833">
    <property type="entry name" value="Thioredoxin-like"/>
    <property type="match status" value="1"/>
</dbReference>
<keyword evidence="8" id="KW-1185">Reference proteome</keyword>
<keyword evidence="5" id="KW-0676">Redox-active center</keyword>
<evidence type="ECO:0000256" key="2">
    <source>
        <dbReference type="ARBA" id="ARBA00022748"/>
    </source>
</evidence>
<dbReference type="PROSITE" id="PS51257">
    <property type="entry name" value="PROKAR_LIPOPROTEIN"/>
    <property type="match status" value="1"/>
</dbReference>
<dbReference type="PROSITE" id="PS00194">
    <property type="entry name" value="THIOREDOXIN_1"/>
    <property type="match status" value="1"/>
</dbReference>
<proteinExistence type="predicted"/>
<dbReference type="InterPro" id="IPR036249">
    <property type="entry name" value="Thioredoxin-like_sf"/>
</dbReference>
<evidence type="ECO:0000256" key="3">
    <source>
        <dbReference type="ARBA" id="ARBA00022968"/>
    </source>
</evidence>
<dbReference type="PANTHER" id="PTHR42852:SF6">
    <property type="entry name" value="THIOL:DISULFIDE INTERCHANGE PROTEIN DSBE"/>
    <property type="match status" value="1"/>
</dbReference>
<dbReference type="PROSITE" id="PS51352">
    <property type="entry name" value="THIOREDOXIN_2"/>
    <property type="match status" value="1"/>
</dbReference>
<evidence type="ECO:0000313" key="8">
    <source>
        <dbReference type="Proteomes" id="UP000256661"/>
    </source>
</evidence>
<keyword evidence="7" id="KW-0413">Isomerase</keyword>
<dbReference type="GO" id="GO:0016209">
    <property type="term" value="F:antioxidant activity"/>
    <property type="evidence" value="ECO:0007669"/>
    <property type="project" value="InterPro"/>
</dbReference>
<keyword evidence="3" id="KW-0812">Transmembrane</keyword>
<evidence type="ECO:0000313" key="7">
    <source>
        <dbReference type="EMBL" id="REE98018.1"/>
    </source>
</evidence>
<dbReference type="CDD" id="cd02966">
    <property type="entry name" value="TlpA_like_family"/>
    <property type="match status" value="1"/>
</dbReference>
<dbReference type="InterPro" id="IPR017937">
    <property type="entry name" value="Thioredoxin_CS"/>
</dbReference>
<accession>A0A3D9SQG8</accession>
<keyword evidence="4" id="KW-1015">Disulfide bond</keyword>
<evidence type="ECO:0000256" key="4">
    <source>
        <dbReference type="ARBA" id="ARBA00023157"/>
    </source>
</evidence>
<keyword evidence="2" id="KW-0201">Cytochrome c-type biogenesis</keyword>